<dbReference type="OrthoDB" id="9858944at2"/>
<accession>A0A1K2HHJ1</accession>
<keyword evidence="1" id="KW-0472">Membrane</keyword>
<proteinExistence type="predicted"/>
<evidence type="ECO:0000313" key="2">
    <source>
        <dbReference type="EMBL" id="SFZ75754.1"/>
    </source>
</evidence>
<dbReference type="Proteomes" id="UP000185655">
    <property type="component" value="Unassembled WGS sequence"/>
</dbReference>
<feature type="transmembrane region" description="Helical" evidence="1">
    <location>
        <begin position="33"/>
        <end position="51"/>
    </location>
</feature>
<organism evidence="2 3">
    <name type="scientific">Pseudolactococcus chungangensis CAU 28 = DSM 22330</name>
    <dbReference type="NCBI Taxonomy" id="1122154"/>
    <lineage>
        <taxon>Bacteria</taxon>
        <taxon>Bacillati</taxon>
        <taxon>Bacillota</taxon>
        <taxon>Bacilli</taxon>
        <taxon>Lactobacillales</taxon>
        <taxon>Streptococcaceae</taxon>
        <taxon>Pseudolactococcus</taxon>
    </lineage>
</organism>
<evidence type="ECO:0000256" key="1">
    <source>
        <dbReference type="SAM" id="Phobius"/>
    </source>
</evidence>
<name>A0A1K2HHJ1_9LACT</name>
<reference evidence="2 3" key="1">
    <citation type="submission" date="2016-11" db="EMBL/GenBank/DDBJ databases">
        <authorList>
            <person name="Jaros S."/>
            <person name="Januszkiewicz K."/>
            <person name="Wedrychowicz H."/>
        </authorList>
    </citation>
    <scope>NUCLEOTIDE SEQUENCE [LARGE SCALE GENOMIC DNA]</scope>
    <source>
        <strain evidence="2 3">DSM 22330</strain>
    </source>
</reference>
<dbReference type="AlphaFoldDB" id="A0A1K2HHJ1"/>
<sequence>MVNNKQEDKSVSQVMTKVGGTSLKTLGIYVRNYSILFIIAVVLVIVAWFGGRRLFGAMFQATSPFAQERKDIAQKNNIRDAYSSIIGSDVGVISQNGIIKWFNSKEAKEIDISIPKLINYSPLFDDDTYRNELKDAFSESLNLDALKQSTKNYKVFYDGATIRNNDNNWYDVTETNKKAIVKDLERQVLNLKKIEFKKWSQVGKSDNVDFTTKGKDTVKVDGYFKTGYLMLAKNYHLTAEYKYQGNDYQLVVNTLKVEKVK</sequence>
<keyword evidence="1" id="KW-1133">Transmembrane helix</keyword>
<gene>
    <name evidence="2" type="ORF">SAMN02746068_01733</name>
</gene>
<dbReference type="EMBL" id="FPKS01000011">
    <property type="protein sequence ID" value="SFZ75754.1"/>
    <property type="molecule type" value="Genomic_DNA"/>
</dbReference>
<protein>
    <submittedName>
        <fullName evidence="2">Uncharacterized protein</fullName>
    </submittedName>
</protein>
<dbReference type="RefSeq" id="WP_031366385.1">
    <property type="nucleotide sequence ID" value="NZ_FPKS01000011.1"/>
</dbReference>
<keyword evidence="1" id="KW-0812">Transmembrane</keyword>
<evidence type="ECO:0000313" key="3">
    <source>
        <dbReference type="Proteomes" id="UP000185655"/>
    </source>
</evidence>